<dbReference type="PROSITE" id="PS50893">
    <property type="entry name" value="ABC_TRANSPORTER_2"/>
    <property type="match status" value="1"/>
</dbReference>
<protein>
    <submittedName>
        <fullName evidence="5">ABC transporter ATP-binding protein</fullName>
    </submittedName>
</protein>
<dbReference type="PANTHER" id="PTHR42711">
    <property type="entry name" value="ABC TRANSPORTER ATP-BINDING PROTEIN"/>
    <property type="match status" value="1"/>
</dbReference>
<dbReference type="AlphaFoldDB" id="A0A5D4XU46"/>
<dbReference type="InterPro" id="IPR050763">
    <property type="entry name" value="ABC_transporter_ATP-binding"/>
</dbReference>
<dbReference type="CDD" id="cd03230">
    <property type="entry name" value="ABC_DR_subfamily_A"/>
    <property type="match status" value="1"/>
</dbReference>
<keyword evidence="6" id="KW-1185">Reference proteome</keyword>
<dbReference type="GO" id="GO:0005524">
    <property type="term" value="F:ATP binding"/>
    <property type="evidence" value="ECO:0007669"/>
    <property type="project" value="UniProtKB-KW"/>
</dbReference>
<keyword evidence="1" id="KW-0813">Transport</keyword>
<dbReference type="InterPro" id="IPR003439">
    <property type="entry name" value="ABC_transporter-like_ATP-bd"/>
</dbReference>
<evidence type="ECO:0000256" key="3">
    <source>
        <dbReference type="ARBA" id="ARBA00022840"/>
    </source>
</evidence>
<name>A0A5D4XU46_9GAMM</name>
<evidence type="ECO:0000256" key="2">
    <source>
        <dbReference type="ARBA" id="ARBA00022741"/>
    </source>
</evidence>
<sequence length="319" mass="35155">MIPASDTVPGAPALRIRDLRKTYDNGVQALKGVSLDVLPGDFYALLGPNGAGKSTLIGIVSSLVNKTAGEVSLFGVDLHAQRAAAMRLMGLVPQELNFNFFEKPLDILVNYAGFYGIPRGEALVRAEEELKRALLWDKARTMARTLSGGMKRRLMIARAMMTRPRLLILDEPTAGVDIEIRRGMWQTLKEINAAGTTIILTTHYLEEAESLCRNLAIIDHGVIVEQGPMRALLAKLDVEGFLFDIDGELPRELPQIEGATLHATDDHTLDLDMPRAMDLNRVFAAFEAAGIRVRSMRTKSNRLEELFVRLTGNHAQQAA</sequence>
<evidence type="ECO:0000313" key="6">
    <source>
        <dbReference type="Proteomes" id="UP000324973"/>
    </source>
</evidence>
<accession>A0A5D4XU46</accession>
<dbReference type="InterPro" id="IPR027417">
    <property type="entry name" value="P-loop_NTPase"/>
</dbReference>
<keyword evidence="2" id="KW-0547">Nucleotide-binding</keyword>
<reference evidence="5 6" key="1">
    <citation type="submission" date="2019-08" db="EMBL/GenBank/DDBJ databases">
        <title>Luteimonas viscosus sp. nov., isolated from soil of a sunflower field.</title>
        <authorList>
            <person name="Jianli Z."/>
            <person name="Ying Z."/>
        </authorList>
    </citation>
    <scope>NUCLEOTIDE SEQUENCE [LARGE SCALE GENOMIC DNA]</scope>
    <source>
        <strain evidence="5 6">XBU10</strain>
    </source>
</reference>
<dbReference type="PANTHER" id="PTHR42711:SF15">
    <property type="entry name" value="ABC-TYPE MULTIDRUG TRANSPORT SYSTEM, ATPASE COMPONENT"/>
    <property type="match status" value="1"/>
</dbReference>
<gene>
    <name evidence="5" type="ORF">FZO89_09715</name>
</gene>
<dbReference type="InterPro" id="IPR003593">
    <property type="entry name" value="AAA+_ATPase"/>
</dbReference>
<dbReference type="PROSITE" id="PS00211">
    <property type="entry name" value="ABC_TRANSPORTER_1"/>
    <property type="match status" value="1"/>
</dbReference>
<keyword evidence="3 5" id="KW-0067">ATP-binding</keyword>
<dbReference type="GO" id="GO:0016887">
    <property type="term" value="F:ATP hydrolysis activity"/>
    <property type="evidence" value="ECO:0007669"/>
    <property type="project" value="InterPro"/>
</dbReference>
<dbReference type="SMART" id="SM00382">
    <property type="entry name" value="AAA"/>
    <property type="match status" value="1"/>
</dbReference>
<dbReference type="InterPro" id="IPR017871">
    <property type="entry name" value="ABC_transporter-like_CS"/>
</dbReference>
<evidence type="ECO:0000259" key="4">
    <source>
        <dbReference type="PROSITE" id="PS50893"/>
    </source>
</evidence>
<dbReference type="Proteomes" id="UP000324973">
    <property type="component" value="Unassembled WGS sequence"/>
</dbReference>
<evidence type="ECO:0000256" key="1">
    <source>
        <dbReference type="ARBA" id="ARBA00022448"/>
    </source>
</evidence>
<organism evidence="5 6">
    <name type="scientific">Luteimonas viscosa</name>
    <dbReference type="NCBI Taxonomy" id="1132694"/>
    <lineage>
        <taxon>Bacteria</taxon>
        <taxon>Pseudomonadati</taxon>
        <taxon>Pseudomonadota</taxon>
        <taxon>Gammaproteobacteria</taxon>
        <taxon>Lysobacterales</taxon>
        <taxon>Lysobacteraceae</taxon>
        <taxon>Luteimonas</taxon>
    </lineage>
</organism>
<dbReference type="Pfam" id="PF00005">
    <property type="entry name" value="ABC_tran"/>
    <property type="match status" value="1"/>
</dbReference>
<dbReference type="OrthoDB" id="9775490at2"/>
<evidence type="ECO:0000313" key="5">
    <source>
        <dbReference type="EMBL" id="TYT26512.1"/>
    </source>
</evidence>
<comment type="caution">
    <text evidence="5">The sequence shown here is derived from an EMBL/GenBank/DDBJ whole genome shotgun (WGS) entry which is preliminary data.</text>
</comment>
<dbReference type="SUPFAM" id="SSF52540">
    <property type="entry name" value="P-loop containing nucleoside triphosphate hydrolases"/>
    <property type="match status" value="1"/>
</dbReference>
<dbReference type="EMBL" id="VTFT01000001">
    <property type="protein sequence ID" value="TYT26512.1"/>
    <property type="molecule type" value="Genomic_DNA"/>
</dbReference>
<proteinExistence type="predicted"/>
<dbReference type="Gene3D" id="3.40.50.300">
    <property type="entry name" value="P-loop containing nucleotide triphosphate hydrolases"/>
    <property type="match status" value="1"/>
</dbReference>
<dbReference type="RefSeq" id="WP_149103063.1">
    <property type="nucleotide sequence ID" value="NZ_VTFT01000001.1"/>
</dbReference>
<feature type="domain" description="ABC transporter" evidence="4">
    <location>
        <begin position="14"/>
        <end position="245"/>
    </location>
</feature>